<dbReference type="PANTHER" id="PTHR13061">
    <property type="entry name" value="DYNACTIN SUBUNIT P25"/>
    <property type="match status" value="1"/>
</dbReference>
<reference evidence="2 3" key="1">
    <citation type="journal article" date="2018" name="PLoS Genet.">
        <title>Population sequencing reveals clonal diversity and ancestral inbreeding in the grapevine cultivar Chardonnay.</title>
        <authorList>
            <person name="Roach M.J."/>
            <person name="Johnson D.L."/>
            <person name="Bohlmann J."/>
            <person name="van Vuuren H.J."/>
            <person name="Jones S.J."/>
            <person name="Pretorius I.S."/>
            <person name="Schmidt S.A."/>
            <person name="Borneman A.R."/>
        </authorList>
    </citation>
    <scope>NUCLEOTIDE SEQUENCE [LARGE SCALE GENOMIC DNA]</scope>
    <source>
        <strain evidence="3">cv. Chardonnay</strain>
        <tissue evidence="2">Leaf</tissue>
    </source>
</reference>
<dbReference type="Gene3D" id="2.160.10.10">
    <property type="entry name" value="Hexapeptide repeat proteins"/>
    <property type="match status" value="1"/>
</dbReference>
<comment type="caution">
    <text evidence="2">The sequence shown here is derived from an EMBL/GenBank/DDBJ whole genome shotgun (WGS) entry which is preliminary data.</text>
</comment>
<proteinExistence type="predicted"/>
<dbReference type="Proteomes" id="UP000288805">
    <property type="component" value="Unassembled WGS sequence"/>
</dbReference>
<protein>
    <submittedName>
        <fullName evidence="2">Gamma carbonic anhydrase 1, mitochondrial</fullName>
    </submittedName>
</protein>
<gene>
    <name evidence="2" type="primary">GAMMACA1_1</name>
    <name evidence="2" type="ORF">CK203_085714</name>
</gene>
<evidence type="ECO:0000256" key="1">
    <source>
        <dbReference type="SAM" id="SignalP"/>
    </source>
</evidence>
<organism evidence="2 3">
    <name type="scientific">Vitis vinifera</name>
    <name type="common">Grape</name>
    <dbReference type="NCBI Taxonomy" id="29760"/>
    <lineage>
        <taxon>Eukaryota</taxon>
        <taxon>Viridiplantae</taxon>
        <taxon>Streptophyta</taxon>
        <taxon>Embryophyta</taxon>
        <taxon>Tracheophyta</taxon>
        <taxon>Spermatophyta</taxon>
        <taxon>Magnoliopsida</taxon>
        <taxon>eudicotyledons</taxon>
        <taxon>Gunneridae</taxon>
        <taxon>Pentapetalae</taxon>
        <taxon>rosids</taxon>
        <taxon>Vitales</taxon>
        <taxon>Vitaceae</taxon>
        <taxon>Viteae</taxon>
        <taxon>Vitis</taxon>
    </lineage>
</organism>
<sequence length="63" mass="6683">MGWILLEMMMISMSALVGVIMKGTDRAPVVAKDAFVAPTASVIGDVKVGQRSSIWNGCVLSKD</sequence>
<feature type="signal peptide" evidence="1">
    <location>
        <begin position="1"/>
        <end position="15"/>
    </location>
</feature>
<dbReference type="SUPFAM" id="SSF51161">
    <property type="entry name" value="Trimeric LpxA-like enzymes"/>
    <property type="match status" value="1"/>
</dbReference>
<evidence type="ECO:0000313" key="3">
    <source>
        <dbReference type="Proteomes" id="UP000288805"/>
    </source>
</evidence>
<keyword evidence="1" id="KW-0732">Signal</keyword>
<dbReference type="PANTHER" id="PTHR13061:SF50">
    <property type="entry name" value="GAMMA CARBONIC ANHYDRASE 1, MITOCHONDRIAL"/>
    <property type="match status" value="1"/>
</dbReference>
<name>A0A438EVU8_VITVI</name>
<dbReference type="AlphaFoldDB" id="A0A438EVU8"/>
<feature type="chain" id="PRO_5018999033" evidence="1">
    <location>
        <begin position="16"/>
        <end position="63"/>
    </location>
</feature>
<dbReference type="EMBL" id="QGNW01001178">
    <property type="protein sequence ID" value="RVW51838.1"/>
    <property type="molecule type" value="Genomic_DNA"/>
</dbReference>
<evidence type="ECO:0000313" key="2">
    <source>
        <dbReference type="EMBL" id="RVW51838.1"/>
    </source>
</evidence>
<dbReference type="InterPro" id="IPR011004">
    <property type="entry name" value="Trimer_LpxA-like_sf"/>
</dbReference>
<dbReference type="InterPro" id="IPR050484">
    <property type="entry name" value="Transf_Hexapept/Carb_Anhydrase"/>
</dbReference>
<accession>A0A438EVU8</accession>